<dbReference type="Pfam" id="PF12822">
    <property type="entry name" value="ECF_trnsprt"/>
    <property type="match status" value="1"/>
</dbReference>
<evidence type="ECO:0000256" key="4">
    <source>
        <dbReference type="ARBA" id="ARBA00022475"/>
    </source>
</evidence>
<evidence type="ECO:0000256" key="9">
    <source>
        <dbReference type="SAM" id="Phobius"/>
    </source>
</evidence>
<evidence type="ECO:0000256" key="6">
    <source>
        <dbReference type="ARBA" id="ARBA00022989"/>
    </source>
</evidence>
<dbReference type="GO" id="GO:0005886">
    <property type="term" value="C:plasma membrane"/>
    <property type="evidence" value="ECO:0007669"/>
    <property type="project" value="UniProtKB-SubCell"/>
</dbReference>
<feature type="transmembrane region" description="Helical" evidence="9">
    <location>
        <begin position="151"/>
        <end position="175"/>
    </location>
</feature>
<dbReference type="InterPro" id="IPR025720">
    <property type="entry name" value="RibU"/>
</dbReference>
<sequence length="201" mass="22056">MQTRNTKKLVGVSMLAAVAFVLMFFAFPIIPGVTFLKIDFSDIPVLLGMFLYGPVAGIAVAVIRTILHYVQTGGDAGYPIGDTASLIASLAYTLPIYYIMNTKAEKAKNVVLANVLGTVSLTTVLSLLNAYVLIPLYFLVLNFSVGPIQKYVFYGVVPFNLIKGIVVSTVFIALYKKMKPWIIKNQVSQLTETSYLTLEKK</sequence>
<dbReference type="Proteomes" id="UP000193435">
    <property type="component" value="Unassembled WGS sequence"/>
</dbReference>
<dbReference type="GO" id="GO:0032217">
    <property type="term" value="F:riboflavin transmembrane transporter activity"/>
    <property type="evidence" value="ECO:0007669"/>
    <property type="project" value="UniProtKB-UniRule"/>
</dbReference>
<evidence type="ECO:0000256" key="7">
    <source>
        <dbReference type="ARBA" id="ARBA00023136"/>
    </source>
</evidence>
<evidence type="ECO:0000313" key="10">
    <source>
        <dbReference type="EMBL" id="SMH35423.1"/>
    </source>
</evidence>
<feature type="transmembrane region" description="Helical" evidence="9">
    <location>
        <begin position="111"/>
        <end position="139"/>
    </location>
</feature>
<keyword evidence="3 8" id="KW-0813">Transport</keyword>
<dbReference type="OrthoDB" id="9809216at2"/>
<organism evidence="10 11">
    <name type="scientific">Carnobacterium iners</name>
    <dbReference type="NCBI Taxonomy" id="1073423"/>
    <lineage>
        <taxon>Bacteria</taxon>
        <taxon>Bacillati</taxon>
        <taxon>Bacillota</taxon>
        <taxon>Bacilli</taxon>
        <taxon>Lactobacillales</taxon>
        <taxon>Carnobacteriaceae</taxon>
        <taxon>Carnobacterium</taxon>
    </lineage>
</organism>
<dbReference type="PANTHER" id="PTHR38438:SF1">
    <property type="entry name" value="RIBOFLAVIN TRANSPORTER RIBU"/>
    <property type="match status" value="1"/>
</dbReference>
<evidence type="ECO:0000256" key="2">
    <source>
        <dbReference type="ARBA" id="ARBA00005540"/>
    </source>
</evidence>
<dbReference type="EMBL" id="FXBJ01000002">
    <property type="protein sequence ID" value="SMH35423.1"/>
    <property type="molecule type" value="Genomic_DNA"/>
</dbReference>
<protein>
    <recommendedName>
        <fullName evidence="8">Riboflavin transporter</fullName>
    </recommendedName>
</protein>
<keyword evidence="5 9" id="KW-0812">Transmembrane</keyword>
<comment type="subcellular location">
    <subcellularLocation>
        <location evidence="1">Cell membrane</location>
        <topology evidence="1">Multi-pass membrane protein</topology>
    </subcellularLocation>
</comment>
<evidence type="ECO:0000256" key="1">
    <source>
        <dbReference type="ARBA" id="ARBA00004651"/>
    </source>
</evidence>
<reference evidence="10 11" key="1">
    <citation type="submission" date="2017-04" db="EMBL/GenBank/DDBJ databases">
        <authorList>
            <person name="Afonso C.L."/>
            <person name="Miller P.J."/>
            <person name="Scott M.A."/>
            <person name="Spackman E."/>
            <person name="Goraichik I."/>
            <person name="Dimitrov K.M."/>
            <person name="Suarez D.L."/>
            <person name="Swayne D.E."/>
        </authorList>
    </citation>
    <scope>NUCLEOTIDE SEQUENCE [LARGE SCALE GENOMIC DNA]</scope>
    <source>
        <strain evidence="10 11">LMG26642</strain>
    </source>
</reference>
<dbReference type="InterPro" id="IPR024529">
    <property type="entry name" value="ECF_trnsprt_substrate-spec"/>
</dbReference>
<evidence type="ECO:0000256" key="5">
    <source>
        <dbReference type="ARBA" id="ARBA00022692"/>
    </source>
</evidence>
<evidence type="ECO:0000256" key="3">
    <source>
        <dbReference type="ARBA" id="ARBA00022448"/>
    </source>
</evidence>
<comment type="function">
    <text evidence="8">Probably a riboflavin-binding protein that interacts with the energy-coupling factor (ECF) ABC-transporter complex.</text>
</comment>
<evidence type="ECO:0000313" key="11">
    <source>
        <dbReference type="Proteomes" id="UP000193435"/>
    </source>
</evidence>
<proteinExistence type="inferred from homology"/>
<comment type="similarity">
    <text evidence="2 8">Belongs to the prokaryotic riboflavin transporter (P-RFT) (TC 2.A.87) family.</text>
</comment>
<dbReference type="PIRSF" id="PIRSF037778">
    <property type="entry name" value="UCP037778_transp_RibU"/>
    <property type="match status" value="1"/>
</dbReference>
<dbReference type="PANTHER" id="PTHR38438">
    <property type="entry name" value="RIBOFLAVIN TRANSPORTER RIBU"/>
    <property type="match status" value="1"/>
</dbReference>
<evidence type="ECO:0000256" key="8">
    <source>
        <dbReference type="PIRNR" id="PIRNR037778"/>
    </source>
</evidence>
<feature type="transmembrane region" description="Helical" evidence="9">
    <location>
        <begin position="12"/>
        <end position="33"/>
    </location>
</feature>
<keyword evidence="6 9" id="KW-1133">Transmembrane helix</keyword>
<name>A0A1X7NCM9_9LACT</name>
<dbReference type="STRING" id="1073423.SAMN04488700_1798"/>
<dbReference type="AlphaFoldDB" id="A0A1X7NCM9"/>
<feature type="transmembrane region" description="Helical" evidence="9">
    <location>
        <begin position="45"/>
        <end position="70"/>
    </location>
</feature>
<keyword evidence="11" id="KW-1185">Reference proteome</keyword>
<accession>A0A1X7NCM9</accession>
<gene>
    <name evidence="10" type="ORF">SAMN04488700_1798</name>
</gene>
<keyword evidence="4 8" id="KW-1003">Cell membrane</keyword>
<keyword evidence="7 8" id="KW-0472">Membrane</keyword>
<feature type="transmembrane region" description="Helical" evidence="9">
    <location>
        <begin position="76"/>
        <end position="99"/>
    </location>
</feature>
<dbReference type="RefSeq" id="WP_085559896.1">
    <property type="nucleotide sequence ID" value="NZ_FOAH01000003.1"/>
</dbReference>
<dbReference type="Gene3D" id="1.10.1760.20">
    <property type="match status" value="1"/>
</dbReference>